<evidence type="ECO:0008006" key="4">
    <source>
        <dbReference type="Google" id="ProtNLM"/>
    </source>
</evidence>
<evidence type="ECO:0000313" key="3">
    <source>
        <dbReference type="Proteomes" id="UP000451233"/>
    </source>
</evidence>
<feature type="chain" id="PRO_5029483714" description="Lipoprotein" evidence="1">
    <location>
        <begin position="24"/>
        <end position="250"/>
    </location>
</feature>
<dbReference type="EMBL" id="WVHS01000002">
    <property type="protein sequence ID" value="MXV15972.1"/>
    <property type="molecule type" value="Genomic_DNA"/>
</dbReference>
<comment type="caution">
    <text evidence="2">The sequence shown here is derived from an EMBL/GenBank/DDBJ whole genome shotgun (WGS) entry which is preliminary data.</text>
</comment>
<protein>
    <recommendedName>
        <fullName evidence="4">Lipoprotein</fullName>
    </recommendedName>
</protein>
<evidence type="ECO:0000256" key="1">
    <source>
        <dbReference type="SAM" id="SignalP"/>
    </source>
</evidence>
<name>A0A7K1XYE5_9SPHI</name>
<reference evidence="2 3" key="1">
    <citation type="submission" date="2019-11" db="EMBL/GenBank/DDBJ databases">
        <title>Pedobacter sp. HMF7056 Genome sequencing and assembly.</title>
        <authorList>
            <person name="Kang H."/>
            <person name="Kim H."/>
            <person name="Joh K."/>
        </authorList>
    </citation>
    <scope>NUCLEOTIDE SEQUENCE [LARGE SCALE GENOMIC DNA]</scope>
    <source>
        <strain evidence="2 3">HMF7056</strain>
    </source>
</reference>
<keyword evidence="1" id="KW-0732">Signal</keyword>
<proteinExistence type="predicted"/>
<evidence type="ECO:0000313" key="2">
    <source>
        <dbReference type="EMBL" id="MXV15972.1"/>
    </source>
</evidence>
<gene>
    <name evidence="2" type="ORF">GS398_11710</name>
</gene>
<feature type="signal peptide" evidence="1">
    <location>
        <begin position="1"/>
        <end position="23"/>
    </location>
</feature>
<dbReference type="RefSeq" id="WP_160906936.1">
    <property type="nucleotide sequence ID" value="NZ_WVHS01000002.1"/>
</dbReference>
<organism evidence="2 3">
    <name type="scientific">Hufsiella ginkgonis</name>
    <dbReference type="NCBI Taxonomy" id="2695274"/>
    <lineage>
        <taxon>Bacteria</taxon>
        <taxon>Pseudomonadati</taxon>
        <taxon>Bacteroidota</taxon>
        <taxon>Sphingobacteriia</taxon>
        <taxon>Sphingobacteriales</taxon>
        <taxon>Sphingobacteriaceae</taxon>
        <taxon>Hufsiella</taxon>
    </lineage>
</organism>
<accession>A0A7K1XYE5</accession>
<dbReference type="Proteomes" id="UP000451233">
    <property type="component" value="Unassembled WGS sequence"/>
</dbReference>
<keyword evidence="3" id="KW-1185">Reference proteome</keyword>
<dbReference type="AlphaFoldDB" id="A0A7K1XYE5"/>
<dbReference type="PROSITE" id="PS51257">
    <property type="entry name" value="PROKAR_LIPOPROTEIN"/>
    <property type="match status" value="1"/>
</dbReference>
<sequence>MMFRKISLLLLSGLVLYSIVSCDAHYMAQKTSQAFVLINHFHWVDTITNKVMIDDDSLEVMPVGDLIFFKRFYEEIFENLQFDPATNTEKTLSFKSTRNAKYVVQSGRNATGIIFNSYADSLGKSARIDSILMLYGFKGAQFFDLTQKLFKTENDQTGKVKETYLPDKTVSSKYPDTMIYTYDKRLNHIAYSLAPGRDSTLTGKLVDVKMIFNRKKGVPRRIFEFELKPSAGLGKDEIETIQRKFRSRRQ</sequence>